<evidence type="ECO:0000313" key="2">
    <source>
        <dbReference type="EMBL" id="JAS30964.1"/>
    </source>
</evidence>
<accession>A0A1B6DZ75</accession>
<name>A0A1B6DZ75_9HEMI</name>
<dbReference type="AlphaFoldDB" id="A0A1B6DZ75"/>
<protein>
    <submittedName>
        <fullName evidence="2">Uncharacterized protein</fullName>
    </submittedName>
</protein>
<feature type="chain" id="PRO_5008581643" evidence="1">
    <location>
        <begin position="19"/>
        <end position="156"/>
    </location>
</feature>
<keyword evidence="1" id="KW-0732">Signal</keyword>
<reference evidence="2" key="1">
    <citation type="submission" date="2015-12" db="EMBL/GenBank/DDBJ databases">
        <title>De novo transcriptome assembly of four potential Pierce s Disease insect vectors from Arizona vineyards.</title>
        <authorList>
            <person name="Tassone E.E."/>
        </authorList>
    </citation>
    <scope>NUCLEOTIDE SEQUENCE</scope>
</reference>
<dbReference type="EMBL" id="GEDC01006334">
    <property type="protein sequence ID" value="JAS30964.1"/>
    <property type="molecule type" value="Transcribed_RNA"/>
</dbReference>
<feature type="signal peptide" evidence="1">
    <location>
        <begin position="1"/>
        <end position="18"/>
    </location>
</feature>
<evidence type="ECO:0000256" key="1">
    <source>
        <dbReference type="SAM" id="SignalP"/>
    </source>
</evidence>
<sequence length="156" mass="18498">MMIANVAFISIFFMTISGKQERIDKLMYYIKVAIVDVYGLAKDVLRHFVNYPEAFTCPLFKKQKDEVFAERLHLDLMLTDLTRKKCNTSDRRFKVLVDTRDALLQLENIINDTVQERVAKARYLIEKVEIARATFNYSPNIYKEPRNLTRLYEFEK</sequence>
<organism evidence="2">
    <name type="scientific">Clastoptera arizonana</name>
    <name type="common">Arizona spittle bug</name>
    <dbReference type="NCBI Taxonomy" id="38151"/>
    <lineage>
        <taxon>Eukaryota</taxon>
        <taxon>Metazoa</taxon>
        <taxon>Ecdysozoa</taxon>
        <taxon>Arthropoda</taxon>
        <taxon>Hexapoda</taxon>
        <taxon>Insecta</taxon>
        <taxon>Pterygota</taxon>
        <taxon>Neoptera</taxon>
        <taxon>Paraneoptera</taxon>
        <taxon>Hemiptera</taxon>
        <taxon>Auchenorrhyncha</taxon>
        <taxon>Cercopoidea</taxon>
        <taxon>Clastopteridae</taxon>
        <taxon>Clastoptera</taxon>
    </lineage>
</organism>
<gene>
    <name evidence="2" type="ORF">g.190</name>
</gene>
<proteinExistence type="predicted"/>